<organism evidence="7 8">
    <name type="scientific">Glycine soja</name>
    <name type="common">Wild soybean</name>
    <dbReference type="NCBI Taxonomy" id="3848"/>
    <lineage>
        <taxon>Eukaryota</taxon>
        <taxon>Viridiplantae</taxon>
        <taxon>Streptophyta</taxon>
        <taxon>Embryophyta</taxon>
        <taxon>Tracheophyta</taxon>
        <taxon>Spermatophyta</taxon>
        <taxon>Magnoliopsida</taxon>
        <taxon>eudicotyledons</taxon>
        <taxon>Gunneridae</taxon>
        <taxon>Pentapetalae</taxon>
        <taxon>rosids</taxon>
        <taxon>fabids</taxon>
        <taxon>Fabales</taxon>
        <taxon>Fabaceae</taxon>
        <taxon>Papilionoideae</taxon>
        <taxon>50 kb inversion clade</taxon>
        <taxon>NPAAA clade</taxon>
        <taxon>indigoferoid/millettioid clade</taxon>
        <taxon>Phaseoleae</taxon>
        <taxon>Glycine</taxon>
        <taxon>Glycine subgen. Soja</taxon>
    </lineage>
</organism>
<dbReference type="PANTHER" id="PTHR47999">
    <property type="entry name" value="TRANSCRIPTION FACTOR MYB8-RELATED-RELATED"/>
    <property type="match status" value="1"/>
</dbReference>
<evidence type="ECO:0000256" key="1">
    <source>
        <dbReference type="ARBA" id="ARBA00004123"/>
    </source>
</evidence>
<evidence type="ECO:0000256" key="3">
    <source>
        <dbReference type="ARBA" id="ARBA00023125"/>
    </source>
</evidence>
<evidence type="ECO:0000256" key="4">
    <source>
        <dbReference type="ARBA" id="ARBA00023242"/>
    </source>
</evidence>
<evidence type="ECO:0000259" key="5">
    <source>
        <dbReference type="PROSITE" id="PS50090"/>
    </source>
</evidence>
<evidence type="ECO:0000313" key="8">
    <source>
        <dbReference type="Proteomes" id="UP000289340"/>
    </source>
</evidence>
<reference evidence="7 8" key="1">
    <citation type="submission" date="2018-09" db="EMBL/GenBank/DDBJ databases">
        <title>A high-quality reference genome of wild soybean provides a powerful tool to mine soybean genomes.</title>
        <authorList>
            <person name="Xie M."/>
            <person name="Chung C.Y.L."/>
            <person name="Li M.-W."/>
            <person name="Wong F.-L."/>
            <person name="Chan T.-F."/>
            <person name="Lam H.-M."/>
        </authorList>
    </citation>
    <scope>NUCLEOTIDE SEQUENCE [LARGE SCALE GENOMIC DNA]</scope>
    <source>
        <strain evidence="8">cv. W05</strain>
        <tissue evidence="7">Hypocotyl of etiolated seedlings</tissue>
    </source>
</reference>
<keyword evidence="2" id="KW-0677">Repeat</keyword>
<dbReference type="EMBL" id="QZWG01000006">
    <property type="protein sequence ID" value="RZC05159.1"/>
    <property type="molecule type" value="Genomic_DNA"/>
</dbReference>
<dbReference type="Gene3D" id="1.10.10.60">
    <property type="entry name" value="Homeodomain-like"/>
    <property type="match status" value="1"/>
</dbReference>
<dbReference type="SUPFAM" id="SSF54001">
    <property type="entry name" value="Cysteine proteinases"/>
    <property type="match status" value="1"/>
</dbReference>
<dbReference type="InterPro" id="IPR017930">
    <property type="entry name" value="Myb_dom"/>
</dbReference>
<dbReference type="FunFam" id="1.10.10.60:FF:000001">
    <property type="entry name" value="MYB-related transcription factor"/>
    <property type="match status" value="1"/>
</dbReference>
<keyword evidence="3" id="KW-0238">DNA-binding</keyword>
<keyword evidence="4" id="KW-0539">Nucleus</keyword>
<dbReference type="InterPro" id="IPR009057">
    <property type="entry name" value="Homeodomain-like_sf"/>
</dbReference>
<dbReference type="AlphaFoldDB" id="A0A445K2X8"/>
<dbReference type="InterPro" id="IPR001005">
    <property type="entry name" value="SANT/Myb"/>
</dbReference>
<dbReference type="GO" id="GO:0005634">
    <property type="term" value="C:nucleus"/>
    <property type="evidence" value="ECO:0007669"/>
    <property type="project" value="UniProtKB-SubCell"/>
</dbReference>
<dbReference type="GO" id="GO:0003677">
    <property type="term" value="F:DNA binding"/>
    <property type="evidence" value="ECO:0007669"/>
    <property type="project" value="UniProtKB-KW"/>
</dbReference>
<dbReference type="PROSITE" id="PS50090">
    <property type="entry name" value="MYB_LIKE"/>
    <property type="match status" value="1"/>
</dbReference>
<dbReference type="InterPro" id="IPR015495">
    <property type="entry name" value="Myb_TF_plants"/>
</dbReference>
<gene>
    <name evidence="7" type="ORF">D0Y65_013372</name>
</gene>
<keyword evidence="8" id="KW-1185">Reference proteome</keyword>
<comment type="caution">
    <text evidence="7">The sequence shown here is derived from an EMBL/GenBank/DDBJ whole genome shotgun (WGS) entry which is preliminary data.</text>
</comment>
<accession>A0A445K2X8</accession>
<dbReference type="Proteomes" id="UP000289340">
    <property type="component" value="Chromosome 6"/>
</dbReference>
<dbReference type="PANTHER" id="PTHR47999:SF91">
    <property type="entry name" value="TRANSCRIPTION FACTOR MYB111"/>
    <property type="match status" value="1"/>
</dbReference>
<proteinExistence type="predicted"/>
<sequence length="346" mass="38741">QKKGKSSSPFPSTLSSRVSLLPLPTSPVFHRSLADSAISHFGFEVSLSILSACYQPDSFALSRQFLGETLAKYIQTNGEGSWRSLPKNAGLLRCGKSCRLRWINYLRADLKRGNISAEEENTIVKLHASFGNSVLLLLDEFGYMNNENCVTHLVKRLSEQAAVSPAKPPESPDEEVDDPLYLMTLTIPQLFLKPLQVMWDATIFGVFNQNFPLYIKHEDLSEIAHGGQCLSISVIQLWILHLTETSVRAGNSDVYGFLEPQSIQRSGQSQFESESYIKSWIQSSKRDVYLGAYLNRPDNYLKGIINSALKGLDDTPQPKSKAAARWIVVKCNRQKGITECGYYVMH</sequence>
<protein>
    <submittedName>
        <fullName evidence="7">Myb-related protein P</fullName>
    </submittedName>
</protein>
<feature type="domain" description="Myb-like" evidence="5">
    <location>
        <begin position="68"/>
        <end position="106"/>
    </location>
</feature>
<evidence type="ECO:0000256" key="2">
    <source>
        <dbReference type="ARBA" id="ARBA00022737"/>
    </source>
</evidence>
<comment type="subcellular location">
    <subcellularLocation>
        <location evidence="1">Nucleus</location>
    </subcellularLocation>
</comment>
<feature type="non-terminal residue" evidence="7">
    <location>
        <position position="1"/>
    </location>
</feature>
<dbReference type="CDD" id="cd00167">
    <property type="entry name" value="SANT"/>
    <property type="match status" value="1"/>
</dbReference>
<evidence type="ECO:0000259" key="6">
    <source>
        <dbReference type="PROSITE" id="PS51294"/>
    </source>
</evidence>
<evidence type="ECO:0000313" key="7">
    <source>
        <dbReference type="EMBL" id="RZC05159.1"/>
    </source>
</evidence>
<feature type="domain" description="HTH myb-type" evidence="6">
    <location>
        <begin position="68"/>
        <end position="110"/>
    </location>
</feature>
<dbReference type="Pfam" id="PF00249">
    <property type="entry name" value="Myb_DNA-binding"/>
    <property type="match status" value="1"/>
</dbReference>
<name>A0A445K2X8_GLYSO</name>
<dbReference type="SUPFAM" id="SSF46689">
    <property type="entry name" value="Homeodomain-like"/>
    <property type="match status" value="1"/>
</dbReference>
<dbReference type="PROSITE" id="PS51294">
    <property type="entry name" value="HTH_MYB"/>
    <property type="match status" value="1"/>
</dbReference>
<dbReference type="InterPro" id="IPR038765">
    <property type="entry name" value="Papain-like_cys_pep_sf"/>
</dbReference>